<protein>
    <submittedName>
        <fullName evidence="2">Cytochrome c</fullName>
    </submittedName>
</protein>
<dbReference type="Proteomes" id="UP000007073">
    <property type="component" value="Chromosome"/>
</dbReference>
<evidence type="ECO:0000256" key="1">
    <source>
        <dbReference type="SAM" id="MobiDB-lite"/>
    </source>
</evidence>
<accession>Q39XP9</accession>
<gene>
    <name evidence="2" type="ordered locus">Gmet_0733</name>
</gene>
<proteinExistence type="predicted"/>
<organism evidence="2 3">
    <name type="scientific">Geobacter metallireducens (strain ATCC 53774 / DSM 7210 / GS-15)</name>
    <dbReference type="NCBI Taxonomy" id="269799"/>
    <lineage>
        <taxon>Bacteria</taxon>
        <taxon>Pseudomonadati</taxon>
        <taxon>Thermodesulfobacteriota</taxon>
        <taxon>Desulfuromonadia</taxon>
        <taxon>Geobacterales</taxon>
        <taxon>Geobacteraceae</taxon>
        <taxon>Geobacter</taxon>
    </lineage>
</organism>
<reference evidence="2 3" key="1">
    <citation type="submission" date="2005-10" db="EMBL/GenBank/DDBJ databases">
        <title>Complete sequence of Geobacter metallireducens GS-15.</title>
        <authorList>
            <consortium name="US DOE Joint Genome Institute"/>
            <person name="Copeland A."/>
            <person name="Lucas S."/>
            <person name="Lapidus A."/>
            <person name="Barry K."/>
            <person name="Detter J.C."/>
            <person name="Glavina T."/>
            <person name="Hammon N."/>
            <person name="Israni S."/>
            <person name="Pitluck S."/>
            <person name="Di Bartolo G."/>
            <person name="Chain P."/>
            <person name="Schmutz J."/>
            <person name="Larimer F."/>
            <person name="Land M."/>
            <person name="Kyrpides N."/>
            <person name="Ivanova N."/>
            <person name="Richardson P."/>
        </authorList>
    </citation>
    <scope>NUCLEOTIDE SEQUENCE [LARGE SCALE GENOMIC DNA]</scope>
    <source>
        <strain evidence="3">ATCC 53774 / DSM 7210 / GS-15</strain>
    </source>
</reference>
<dbReference type="EMBL" id="CP000148">
    <property type="protein sequence ID" value="ABB30975.2"/>
    <property type="molecule type" value="Genomic_DNA"/>
</dbReference>
<dbReference type="AlphaFoldDB" id="Q39XP9"/>
<dbReference type="STRING" id="269799.Gmet_0733"/>
<evidence type="ECO:0000313" key="3">
    <source>
        <dbReference type="Proteomes" id="UP000007073"/>
    </source>
</evidence>
<keyword evidence="3" id="KW-1185">Reference proteome</keyword>
<name>Q39XP9_GEOMG</name>
<reference evidence="2 3" key="2">
    <citation type="journal article" date="2009" name="BMC Microbiol.">
        <title>The genome sequence of Geobacter metallireducens: features of metabolism, physiology and regulation common and dissimilar to Geobacter sulfurreducens.</title>
        <authorList>
            <person name="Aklujkar M."/>
            <person name="Krushkal J."/>
            <person name="DiBartolo G."/>
            <person name="Lapidus A."/>
            <person name="Land M.L."/>
            <person name="Lovley D.R."/>
        </authorList>
    </citation>
    <scope>NUCLEOTIDE SEQUENCE [LARGE SCALE GENOMIC DNA]</scope>
    <source>
        <strain evidence="3">ATCC 53774 / DSM 7210 / GS-15</strain>
    </source>
</reference>
<evidence type="ECO:0000313" key="2">
    <source>
        <dbReference type="EMBL" id="ABB30975.2"/>
    </source>
</evidence>
<feature type="region of interest" description="Disordered" evidence="1">
    <location>
        <begin position="54"/>
        <end position="159"/>
    </location>
</feature>
<sequence>MLGSVPFVGSVHAMSAFSRKYGMKCDSCHRQRIPELNDFGVAFYKNGFMLPGQNGSAKKDTAASAAVPPVTGKESDSAGEGAPKASVKGPGEGKNEEEEEEEEEEPPPPPTVVYRLPSRDGSVYFTDNPIRQESVPVLRKKQGSRPAPSRAGVIHPAKHQGRVAAKQRMLSSVSAAVSQEHFRSYEECMEQSLLKEPPPISAEETMNRLTAAEKRCSAYQSIKR</sequence>
<feature type="compositionally biased region" description="Acidic residues" evidence="1">
    <location>
        <begin position="95"/>
        <end position="106"/>
    </location>
</feature>
<dbReference type="HOGENOM" id="CLU_1233578_0_0_7"/>
<dbReference type="KEGG" id="gme:Gmet_0733"/>